<keyword evidence="4" id="KW-1133">Transmembrane helix</keyword>
<evidence type="ECO:0000256" key="1">
    <source>
        <dbReference type="ARBA" id="ARBA00006484"/>
    </source>
</evidence>
<dbReference type="SUPFAM" id="SSF51735">
    <property type="entry name" value="NAD(P)-binding Rossmann-fold domains"/>
    <property type="match status" value="1"/>
</dbReference>
<reference evidence="5" key="1">
    <citation type="submission" date="2025-08" db="UniProtKB">
        <authorList>
            <consortium name="Ensembl"/>
        </authorList>
    </citation>
    <scope>IDENTIFICATION</scope>
</reference>
<keyword evidence="4" id="KW-0472">Membrane</keyword>
<keyword evidence="6" id="KW-1185">Reference proteome</keyword>
<evidence type="ECO:0000256" key="4">
    <source>
        <dbReference type="SAM" id="Phobius"/>
    </source>
</evidence>
<keyword evidence="2" id="KW-0560">Oxidoreductase</keyword>
<reference evidence="5" key="2">
    <citation type="submission" date="2025-09" db="UniProtKB">
        <authorList>
            <consortium name="Ensembl"/>
        </authorList>
    </citation>
    <scope>IDENTIFICATION</scope>
</reference>
<dbReference type="Gene3D" id="3.40.50.720">
    <property type="entry name" value="NAD(P)-binding Rossmann-like Domain"/>
    <property type="match status" value="1"/>
</dbReference>
<dbReference type="Proteomes" id="UP000694403">
    <property type="component" value="Unplaced"/>
</dbReference>
<name>A0A8C3RS98_CHESE</name>
<keyword evidence="4" id="KW-0812">Transmembrane</keyword>
<sequence length="333" mass="36900">MPFIGALLSNSAQIGILASILLIICWLIRDSLNVKDLNGKHVFITGCDSGFGNLLAKQLDRRGFHVIAACLTEKGSRELLACTSLSLKTVILNVTDSSSIDNAVEFVKQETDGEGLFGLVNNAGRATPMAPTDWMQIDDFHTILDVNLMGLIEITLKLLPLLKKAKGRVVNVASVMGRLAFVGGGYCLSKWGVEAFSDILRRDMQHFGVKVSIIEPGCFKTGVTSSEVLERDLLRLWNQLTPEVRESYGDKYFVECKYKYLTSLDWNGLVTKCMEHALIAKYPRTRYGSGWDAKFFWLPLSYAPTLLSDMMLRMLLPTPAASKKLAARVPLDV</sequence>
<protein>
    <submittedName>
        <fullName evidence="5">Uncharacterized protein</fullName>
    </submittedName>
</protein>
<dbReference type="Pfam" id="PF00106">
    <property type="entry name" value="adh_short"/>
    <property type="match status" value="1"/>
</dbReference>
<organism evidence="5 6">
    <name type="scientific">Chelydra serpentina</name>
    <name type="common">Snapping turtle</name>
    <name type="synonym">Testudo serpentina</name>
    <dbReference type="NCBI Taxonomy" id="8475"/>
    <lineage>
        <taxon>Eukaryota</taxon>
        <taxon>Metazoa</taxon>
        <taxon>Chordata</taxon>
        <taxon>Craniata</taxon>
        <taxon>Vertebrata</taxon>
        <taxon>Euteleostomi</taxon>
        <taxon>Archelosauria</taxon>
        <taxon>Testudinata</taxon>
        <taxon>Testudines</taxon>
        <taxon>Cryptodira</taxon>
        <taxon>Durocryptodira</taxon>
        <taxon>Americhelydia</taxon>
        <taxon>Chelydroidea</taxon>
        <taxon>Chelydridae</taxon>
        <taxon>Chelydra</taxon>
    </lineage>
</organism>
<dbReference type="PRINTS" id="PR00080">
    <property type="entry name" value="SDRFAMILY"/>
</dbReference>
<dbReference type="InterPro" id="IPR002347">
    <property type="entry name" value="SDR_fam"/>
</dbReference>
<dbReference type="InterPro" id="IPR036291">
    <property type="entry name" value="NAD(P)-bd_dom_sf"/>
</dbReference>
<dbReference type="GO" id="GO:0008202">
    <property type="term" value="P:steroid metabolic process"/>
    <property type="evidence" value="ECO:0007669"/>
    <property type="project" value="TreeGrafter"/>
</dbReference>
<evidence type="ECO:0000256" key="2">
    <source>
        <dbReference type="ARBA" id="ARBA00023002"/>
    </source>
</evidence>
<dbReference type="AlphaFoldDB" id="A0A8C3RS98"/>
<proteinExistence type="inferred from homology"/>
<dbReference type="PANTHER" id="PTHR43313:SF47">
    <property type="entry name" value="RETINOL DEHYDROGENASE 7"/>
    <property type="match status" value="1"/>
</dbReference>
<dbReference type="GO" id="GO:0016491">
    <property type="term" value="F:oxidoreductase activity"/>
    <property type="evidence" value="ECO:0007669"/>
    <property type="project" value="UniProtKB-KW"/>
</dbReference>
<dbReference type="FunFam" id="3.40.50.720:FF:000074">
    <property type="entry name" value="Retinol dehydrogenase type 1"/>
    <property type="match status" value="1"/>
</dbReference>
<comment type="similarity">
    <text evidence="1 3">Belongs to the short-chain dehydrogenases/reductases (SDR) family.</text>
</comment>
<evidence type="ECO:0000313" key="5">
    <source>
        <dbReference type="Ensembl" id="ENSCSRP00000003488.1"/>
    </source>
</evidence>
<dbReference type="Ensembl" id="ENSCSRT00000003614.1">
    <property type="protein sequence ID" value="ENSCSRP00000003488.1"/>
    <property type="gene ID" value="ENSCSRG00000002615.1"/>
</dbReference>
<accession>A0A8C3RS98</accession>
<evidence type="ECO:0000256" key="3">
    <source>
        <dbReference type="RuleBase" id="RU000363"/>
    </source>
</evidence>
<dbReference type="PANTHER" id="PTHR43313">
    <property type="entry name" value="SHORT-CHAIN DEHYDROGENASE/REDUCTASE FAMILY 9C"/>
    <property type="match status" value="1"/>
</dbReference>
<evidence type="ECO:0000313" key="6">
    <source>
        <dbReference type="Proteomes" id="UP000694403"/>
    </source>
</evidence>
<dbReference type="PRINTS" id="PR00081">
    <property type="entry name" value="GDHRDH"/>
</dbReference>
<feature type="transmembrane region" description="Helical" evidence="4">
    <location>
        <begin position="6"/>
        <end position="28"/>
    </location>
</feature>